<dbReference type="SUPFAM" id="SSF53098">
    <property type="entry name" value="Ribonuclease H-like"/>
    <property type="match status" value="1"/>
</dbReference>
<accession>A0A1Q9D5N1</accession>
<feature type="region of interest" description="Disordered" evidence="2">
    <location>
        <begin position="2386"/>
        <end position="2424"/>
    </location>
</feature>
<evidence type="ECO:0000256" key="1">
    <source>
        <dbReference type="SAM" id="Coils"/>
    </source>
</evidence>
<evidence type="ECO:0000313" key="5">
    <source>
        <dbReference type="Proteomes" id="UP000186817"/>
    </source>
</evidence>
<dbReference type="Proteomes" id="UP000186817">
    <property type="component" value="Unassembled WGS sequence"/>
</dbReference>
<dbReference type="GO" id="GO:0015074">
    <property type="term" value="P:DNA integration"/>
    <property type="evidence" value="ECO:0007669"/>
    <property type="project" value="InterPro"/>
</dbReference>
<dbReference type="InterPro" id="IPR036397">
    <property type="entry name" value="RNaseH_sf"/>
</dbReference>
<dbReference type="GO" id="GO:0003676">
    <property type="term" value="F:nucleic acid binding"/>
    <property type="evidence" value="ECO:0007669"/>
    <property type="project" value="InterPro"/>
</dbReference>
<feature type="region of interest" description="Disordered" evidence="2">
    <location>
        <begin position="1718"/>
        <end position="1738"/>
    </location>
</feature>
<dbReference type="InterPro" id="IPR001584">
    <property type="entry name" value="Integrase_cat-core"/>
</dbReference>
<keyword evidence="5" id="KW-1185">Reference proteome</keyword>
<feature type="compositionally biased region" description="Low complexity" evidence="2">
    <location>
        <begin position="2855"/>
        <end position="2868"/>
    </location>
</feature>
<feature type="region of interest" description="Disordered" evidence="2">
    <location>
        <begin position="2549"/>
        <end position="2575"/>
    </location>
</feature>
<feature type="compositionally biased region" description="Basic and acidic residues" evidence="2">
    <location>
        <begin position="2587"/>
        <end position="2596"/>
    </location>
</feature>
<feature type="region of interest" description="Disordered" evidence="2">
    <location>
        <begin position="665"/>
        <end position="843"/>
    </location>
</feature>
<feature type="compositionally biased region" description="Polar residues" evidence="2">
    <location>
        <begin position="724"/>
        <end position="746"/>
    </location>
</feature>
<protein>
    <recommendedName>
        <fullName evidence="3">Integrase catalytic domain-containing protein</fullName>
    </recommendedName>
</protein>
<reference evidence="4 5" key="1">
    <citation type="submission" date="2016-02" db="EMBL/GenBank/DDBJ databases">
        <title>Genome analysis of coral dinoflagellate symbionts highlights evolutionary adaptations to a symbiotic lifestyle.</title>
        <authorList>
            <person name="Aranda M."/>
            <person name="Li Y."/>
            <person name="Liew Y.J."/>
            <person name="Baumgarten S."/>
            <person name="Simakov O."/>
            <person name="Wilson M."/>
            <person name="Piel J."/>
            <person name="Ashoor H."/>
            <person name="Bougouffa S."/>
            <person name="Bajic V.B."/>
            <person name="Ryu T."/>
            <person name="Ravasi T."/>
            <person name="Bayer T."/>
            <person name="Micklem G."/>
            <person name="Kim H."/>
            <person name="Bhak J."/>
            <person name="Lajeunesse T.C."/>
            <person name="Voolstra C.R."/>
        </authorList>
    </citation>
    <scope>NUCLEOTIDE SEQUENCE [LARGE SCALE GENOMIC DNA]</scope>
    <source>
        <strain evidence="4 5">CCMP2467</strain>
    </source>
</reference>
<dbReference type="InterPro" id="IPR050951">
    <property type="entry name" value="Retrovirus_Pol_polyprotein"/>
</dbReference>
<comment type="caution">
    <text evidence="4">The sequence shown here is derived from an EMBL/GenBank/DDBJ whole genome shotgun (WGS) entry which is preliminary data.</text>
</comment>
<feature type="compositionally biased region" description="Low complexity" evidence="2">
    <location>
        <begin position="775"/>
        <end position="786"/>
    </location>
</feature>
<feature type="compositionally biased region" description="Low complexity" evidence="2">
    <location>
        <begin position="2878"/>
        <end position="2921"/>
    </location>
</feature>
<organism evidence="4 5">
    <name type="scientific">Symbiodinium microadriaticum</name>
    <name type="common">Dinoflagellate</name>
    <name type="synonym">Zooxanthella microadriatica</name>
    <dbReference type="NCBI Taxonomy" id="2951"/>
    <lineage>
        <taxon>Eukaryota</taxon>
        <taxon>Sar</taxon>
        <taxon>Alveolata</taxon>
        <taxon>Dinophyceae</taxon>
        <taxon>Suessiales</taxon>
        <taxon>Symbiodiniaceae</taxon>
        <taxon>Symbiodinium</taxon>
    </lineage>
</organism>
<feature type="compositionally biased region" description="Basic and acidic residues" evidence="2">
    <location>
        <begin position="2922"/>
        <end position="2936"/>
    </location>
</feature>
<sequence length="3031" mass="334708">MPWVLPSTTSIQDGCLQATGPYGIRVLSFLLAWDFRKGHDRGRAVEAVQEARPAFVTGFVTGSSWDTFVSVAKLQEEAGRLYALVCVPKAVSGLQTQLRDTTAVEMSLMDKGPRLYVVVNDKTLAKICSSVSWKGSSWATSDPEDLDLCVRTFLQSLCYKGTLDNMPHPSTFDVAQAANKHRSTFDGLLSAVRTQTAFLAGSTVAFPSFGEDEVMELEVEPTVAPEDDPNEDEVMELEVEPTVAPEDDPNDEVFREVQHALQPSGKQVVEAMKKVDDFRKHESSGRFSLHPHLRREIFKVHRNLNHPAKEVFIRAMKHSGARADVIQWIKDFFVCPLCESAKRPLPRRPAHLAKALDFNAIVAVDLFYLNAFGAEKIFLICVDHGTGYLQVTQCADARAIAVRQALSRAWIAPFGVPEVLICDQGPEFVGEQFVEFMSQMGTAIHYTDGSTPWKNGRAERAVGTVKNKLKVVLQETSATEEELDLVVAQVVSAHNSLHDRHGFSPDQRLFGRSLRLPGSLLADDRWDQEMVKASAGDLVQRSWAIREAARTAWIKEDDVVSVRRASAAQTRKSDIHAFSFYPGQWAYVWRRNDNRHGWVGPGALIAVTPGGNSWWINMRGRLWKVATEQLRPASSEEELGAALALELHKDLLHQVREGVRTGYEDVTVEGPPDRTVEEIFPEVFGEDATEDREEDQGRLQEQPRAFDEATTTLGDGHSERALTSEPSQSRRQSVISSEHPRATTTASERDLLPLPTPSAAAGPRAVTTTASGQDLLPLPVPSTTSPRAGPRPSDVELDLLPSTEPLSTDTGHTPRRAIRVDEGPHEPLLLGPSRERPGPYSRSPHYYSKAADFGEKIKPSTYLAVTDFDNDAINGSMSFMASIGPKWVARNTSGRTQLEPLKPKETFQAEDSEASYCLRDRCLYLAKAKVSFGQVEYSKLTGKERDAFRQARAKEFESLLSNKAVKVLTVEESERFMRDHPDHVLKSRFVDRYKPQEIGIDELQAAKNAAVKDGKLEPLELTADTTKPKSRWCVVGWSDPHVHQIERSAPTPSSAAVNTVLQVNASRRWSTFVRDVKTAFLQSRPTSRQTPLACRQPDDETLPGLDPKQLLLLLTEVYGLVSGPAWWRSSLLKHTGKLGYKVCPYEPCVLVLPADRPSEPTRGLMVIEVDDVIEGGDEKHRALVKQLEGIITFGKIINLQEQETTYAGKSIRQMPDFSFTMHMEEYIYTRLAPINLKRKVLKKDAAKVKLDDFEKSQLRGLLATLIWVGCEGRPDAAAASSILASSFPEPTMEVIYQANDVVRQLKQNPILLKIHAIQESRVRNVLISDSAFDTSGKEKSQHGYLLGFTSDLLNTGKKAPISLMKWQSRRLRRKAQSSMLCEAISLSAATGSLEKQDALWDAMRLSNYQPRQRQACEETALELQGKTTVISQDSGLFRDPRSVVVIDAKSLYDSLLNNQPGECERSNLEAEVIRESLTICRARVRWVPHNFNPSDALTKFPGAHLEPLVRLLKTGSFQITDEQTTLEQGLELHWHASVEKSEPLGRHMAHPSLQMVSFEGRVVSTANLDPFPERQPVSHDLDGGGDLVGRVRQRGWMLSGMQGDPLMPALFALALAPALRSFQEELHPGEQLPNTTATFCAASPSCFTLFPAMPIHSPSADLVSAVRLSTRQLPTSPPGLTRLGHSESEPDSCHTVARLLDEATSAPLPELPLQLSVVPANPDEPVDTTRGWQRPASRAIDESTAGRFRAMLDPPSLALLESQCGPFASRILTALPSCHELALDSPVFRALLLRRLRLPLPVDAAACWGHNVLVRDLNIHPERLDDRRIEVIANGLPLWGGEQLAVDTTLVPPLDASGAARRHQRQYQGAARGLARRAKEGTSPELLRSEVGGRWSPEASQFVRLLARCRDRAVPRPLRPATIAAFTSNCRQTALATLRRQQVTQTKEFQAQLDMHRLLALKVPGDLDDPREQMGNDVTFALLGAEACRRATGKTAACVRQRRGSEYAVHSAAIHVARVASVLEERAAPQIASARHAAQYTAGALRVAEVEPRLPMPVNASRHASGAFNIRGDVAEAELQSLSSQQCQRTVRLARYIGACRPLDKSDLAASRTSRVRSAAGPRLQARASTCKRRLARKREMVKALYVYLVRHAESKNNSRELHDLRSSVNLPATPSASTTARAFGRGGESVAADVFAKIDEEDDKTGQQMKAELTDRLMPNSSTIVLAYACISAIFRVAVPTKAAVTVGAMVGLQIFARPRVPQTVAKEGQTETAPRGQPSQTEVVVRVSSGRWAGDHKAVVLQKGRTQSTRKKLTAIEELQQLQGMWELKELVSKGSKERLPADKAEAKIYVRGKRVEESTADGHRRFFNLVLAEKAHDPACMERASKEGCARGTKRPRREDLDRDRRDKRHALPPLQGPCTLENVKNVGQKAAKAKGKGKQAGKTHAPGHWMLLHHTPKLLILRDGVSAQDPLWWHPDEQAAWSRGGHSEESLTIRYTKDEHTEKLLRHSHECSPAAAGVNRRRLQCQEDVALMWPSTHERLHQVSAEQSVSLLSSPRPSREPDPGLTDRGKSQAEAVARLLRTIRDDPKTEPRKRTHSRAKGKEKGLIQPQQIFEPSESDVLPFTHPCMLAFLAQETAPRPRLLAVAARASMAECANGKETSAEEALVALKGKDVAELRAMAQRLEKGQESLQEMLKDLEAEREELHKEKAQLNDTISLIMKDLQKLHIGAQNTVEPVLEEGPLDFVGRFWETVKPRDSAYMAGENIGEIRKPGEKADKPPNAPLAALQHMQQELPQSVQEAAKEVQDMGKQAARKLSTAFEEARSSPWWQKAQGYLDEKRSEIAKKVSEVQANAQAAAQASSMPPRRPRRQPEPKAAPAAAEPTQNGPSPAEASEAAPAAADPPSEAKEASSPAKPKMPSEKPAEVPAEKPAAEQADPSPTAKSPAADRQETILVQAQVKIGDGSVQPLHVRASDRCKDAAERFVGEHSLKASFVKPLTDFLKKVERDADTFPVHVEVDLLELGPGH</sequence>
<dbReference type="OrthoDB" id="444601at2759"/>
<feature type="coiled-coil region" evidence="1">
    <location>
        <begin position="2678"/>
        <end position="2722"/>
    </location>
</feature>
<feature type="domain" description="Integrase catalytic" evidence="3">
    <location>
        <begin position="345"/>
        <end position="513"/>
    </location>
</feature>
<evidence type="ECO:0000256" key="2">
    <source>
        <dbReference type="SAM" id="MobiDB-lite"/>
    </source>
</evidence>
<dbReference type="PANTHER" id="PTHR37984:SF5">
    <property type="entry name" value="PROTEIN NYNRIN-LIKE"/>
    <property type="match status" value="1"/>
</dbReference>
<feature type="region of interest" description="Disordered" evidence="2">
    <location>
        <begin position="2854"/>
        <end position="2955"/>
    </location>
</feature>
<feature type="compositionally biased region" description="Basic and acidic residues" evidence="2">
    <location>
        <begin position="2561"/>
        <end position="2575"/>
    </location>
</feature>
<gene>
    <name evidence="4" type="ORF">AK812_SmicGene27952</name>
</gene>
<dbReference type="PANTHER" id="PTHR37984">
    <property type="entry name" value="PROTEIN CBG26694"/>
    <property type="match status" value="1"/>
</dbReference>
<feature type="compositionally biased region" description="Acidic residues" evidence="2">
    <location>
        <begin position="684"/>
        <end position="694"/>
    </location>
</feature>
<evidence type="ECO:0000259" key="3">
    <source>
        <dbReference type="PROSITE" id="PS50994"/>
    </source>
</evidence>
<dbReference type="EMBL" id="LSRX01000709">
    <property type="protein sequence ID" value="OLP90478.1"/>
    <property type="molecule type" value="Genomic_DNA"/>
</dbReference>
<proteinExistence type="predicted"/>
<name>A0A1Q9D5N1_SYMMI</name>
<dbReference type="PROSITE" id="PS50994">
    <property type="entry name" value="INTEGRASE"/>
    <property type="match status" value="1"/>
</dbReference>
<evidence type="ECO:0000313" key="4">
    <source>
        <dbReference type="EMBL" id="OLP90478.1"/>
    </source>
</evidence>
<feature type="region of interest" description="Disordered" evidence="2">
    <location>
        <begin position="2587"/>
        <end position="2609"/>
    </location>
</feature>
<keyword evidence="1" id="KW-0175">Coiled coil</keyword>
<dbReference type="InterPro" id="IPR012337">
    <property type="entry name" value="RNaseH-like_sf"/>
</dbReference>
<dbReference type="Gene3D" id="3.30.420.10">
    <property type="entry name" value="Ribonuclease H-like superfamily/Ribonuclease H"/>
    <property type="match status" value="1"/>
</dbReference>